<dbReference type="GO" id="GO:0005886">
    <property type="term" value="C:plasma membrane"/>
    <property type="evidence" value="ECO:0007669"/>
    <property type="project" value="UniProtKB-SubCell"/>
</dbReference>
<gene>
    <name evidence="10" type="ORF">BCV70DRAFT_160102</name>
</gene>
<sequence>MASIIEAPKRVLSRTLTNIARSPTIQQQQHGFDRSIPAPLQPLTDDEIEAIKLVGDEDSRGWTNNKKWLTTIIISLMGFISPLGSSILVPGGAFVDHDFDLDSRTLAVLPVSLFVLGLGIGPFILAPWSETVGRHPVYVVTSFIFILFNLGTALSPDYATLNVLRFFAGAAGSTGPSLGAGSIGDMFAPSERGRAQSLYGLGPLMGPVLGSVVGGFVAQSQHDWHWLLWTSTILSGITFVAIVLFLKETYAPVLLREKRQRAIKERLDLIRERDPETATLVTPDPSLSQRLQKLASKATPSRETLSRMRLAQSRPFRLLFTNPICAIFSFYLGFCYGIIYLFLTQHPLLFQERNDEPDAPPPDVLPTYNWTLGIASLSYLGLGLGFLVAAFTNVLLQDSIYARLVITDGKLGWFLFSDRHVIEQVMEERKYSAPDAVGEGKEPDVSAVEKGAAEGASASLSSKPTVAAPVKKGRPEYRLPLCLVGMFILPCGLILFGWSAENQTHWIVPLIGSFIVGYATILCFQTILVYLVDAFVPYSASATACAVLVRSILAAGFPLCAEYMFEDLGYGWSCTLLALVAVCGIPVPLILYRYGEHLRLKYKFKG</sequence>
<dbReference type="InterPro" id="IPR020846">
    <property type="entry name" value="MFS_dom"/>
</dbReference>
<feature type="transmembrane region" description="Helical" evidence="8">
    <location>
        <begin position="198"/>
        <end position="218"/>
    </location>
</feature>
<keyword evidence="11" id="KW-1185">Reference proteome</keyword>
<evidence type="ECO:0000256" key="8">
    <source>
        <dbReference type="SAM" id="Phobius"/>
    </source>
</evidence>
<evidence type="ECO:0000313" key="11">
    <source>
        <dbReference type="Proteomes" id="UP000246740"/>
    </source>
</evidence>
<evidence type="ECO:0000256" key="7">
    <source>
        <dbReference type="ARBA" id="ARBA00038459"/>
    </source>
</evidence>
<feature type="transmembrane region" description="Helical" evidence="8">
    <location>
        <begin position="506"/>
        <end position="532"/>
    </location>
</feature>
<dbReference type="InterPro" id="IPR036259">
    <property type="entry name" value="MFS_trans_sf"/>
</dbReference>
<feature type="domain" description="Major facilitator superfamily (MFS) profile" evidence="9">
    <location>
        <begin position="70"/>
        <end position="598"/>
    </location>
</feature>
<keyword evidence="2" id="KW-0813">Transport</keyword>
<feature type="transmembrane region" description="Helical" evidence="8">
    <location>
        <begin position="68"/>
        <end position="94"/>
    </location>
</feature>
<dbReference type="PANTHER" id="PTHR23502:SF186">
    <property type="entry name" value="MAJOR FACILITATOR SUPERFAMILY (MFS) PROFILE DOMAIN-CONTAINING PROTEIN"/>
    <property type="match status" value="1"/>
</dbReference>
<evidence type="ECO:0000259" key="9">
    <source>
        <dbReference type="PROSITE" id="PS50850"/>
    </source>
</evidence>
<name>A0A317XRB6_9BASI</name>
<comment type="subcellular location">
    <subcellularLocation>
        <location evidence="1">Cell membrane</location>
        <topology evidence="1">Multi-pass membrane protein</topology>
    </subcellularLocation>
</comment>
<feature type="transmembrane region" description="Helical" evidence="8">
    <location>
        <begin position="481"/>
        <end position="500"/>
    </location>
</feature>
<feature type="transmembrane region" description="Helical" evidence="8">
    <location>
        <begin position="106"/>
        <end position="125"/>
    </location>
</feature>
<evidence type="ECO:0000256" key="4">
    <source>
        <dbReference type="ARBA" id="ARBA00022692"/>
    </source>
</evidence>
<dbReference type="FunFam" id="1.20.1250.20:FF:000011">
    <property type="entry name" value="MFS multidrug transporter, putative"/>
    <property type="match status" value="1"/>
</dbReference>
<dbReference type="OrthoDB" id="6770063at2759"/>
<dbReference type="InterPro" id="IPR011701">
    <property type="entry name" value="MFS"/>
</dbReference>
<feature type="transmembrane region" description="Helical" evidence="8">
    <location>
        <begin position="166"/>
        <end position="186"/>
    </location>
</feature>
<feature type="transmembrane region" description="Helical" evidence="8">
    <location>
        <begin position="224"/>
        <end position="246"/>
    </location>
</feature>
<dbReference type="Pfam" id="PF07690">
    <property type="entry name" value="MFS_1"/>
    <property type="match status" value="1"/>
</dbReference>
<organism evidence="10 11">
    <name type="scientific">Testicularia cyperi</name>
    <dbReference type="NCBI Taxonomy" id="1882483"/>
    <lineage>
        <taxon>Eukaryota</taxon>
        <taxon>Fungi</taxon>
        <taxon>Dikarya</taxon>
        <taxon>Basidiomycota</taxon>
        <taxon>Ustilaginomycotina</taxon>
        <taxon>Ustilaginomycetes</taxon>
        <taxon>Ustilaginales</taxon>
        <taxon>Anthracoideaceae</taxon>
        <taxon>Testicularia</taxon>
    </lineage>
</organism>
<dbReference type="AlphaFoldDB" id="A0A317XRB6"/>
<evidence type="ECO:0000313" key="10">
    <source>
        <dbReference type="EMBL" id="PWZ00430.1"/>
    </source>
</evidence>
<feature type="transmembrane region" description="Helical" evidence="8">
    <location>
        <begin position="570"/>
        <end position="592"/>
    </location>
</feature>
<dbReference type="Proteomes" id="UP000246740">
    <property type="component" value="Unassembled WGS sequence"/>
</dbReference>
<reference evidence="10 11" key="1">
    <citation type="journal article" date="2018" name="Mol. Biol. Evol.">
        <title>Broad Genomic Sampling Reveals a Smut Pathogenic Ancestry of the Fungal Clade Ustilaginomycotina.</title>
        <authorList>
            <person name="Kijpornyongpan T."/>
            <person name="Mondo S.J."/>
            <person name="Barry K."/>
            <person name="Sandor L."/>
            <person name="Lee J."/>
            <person name="Lipzen A."/>
            <person name="Pangilinan J."/>
            <person name="LaButti K."/>
            <person name="Hainaut M."/>
            <person name="Henrissat B."/>
            <person name="Grigoriev I.V."/>
            <person name="Spatafora J.W."/>
            <person name="Aime M.C."/>
        </authorList>
    </citation>
    <scope>NUCLEOTIDE SEQUENCE [LARGE SCALE GENOMIC DNA]</scope>
    <source>
        <strain evidence="10 11">MCA 3645</strain>
    </source>
</reference>
<dbReference type="Gene3D" id="1.20.1250.20">
    <property type="entry name" value="MFS general substrate transporter like domains"/>
    <property type="match status" value="2"/>
</dbReference>
<evidence type="ECO:0000256" key="2">
    <source>
        <dbReference type="ARBA" id="ARBA00022448"/>
    </source>
</evidence>
<dbReference type="InParanoid" id="A0A317XRB6"/>
<keyword evidence="4 8" id="KW-0812">Transmembrane</keyword>
<feature type="transmembrane region" description="Helical" evidence="8">
    <location>
        <begin position="137"/>
        <end position="154"/>
    </location>
</feature>
<evidence type="ECO:0000256" key="6">
    <source>
        <dbReference type="ARBA" id="ARBA00023136"/>
    </source>
</evidence>
<evidence type="ECO:0000256" key="5">
    <source>
        <dbReference type="ARBA" id="ARBA00022989"/>
    </source>
</evidence>
<dbReference type="GO" id="GO:0022857">
    <property type="term" value="F:transmembrane transporter activity"/>
    <property type="evidence" value="ECO:0007669"/>
    <property type="project" value="InterPro"/>
</dbReference>
<feature type="transmembrane region" description="Helical" evidence="8">
    <location>
        <begin position="544"/>
        <end position="564"/>
    </location>
</feature>
<proteinExistence type="inferred from homology"/>
<dbReference type="STRING" id="1882483.A0A317XRB6"/>
<dbReference type="EMBL" id="KZ819192">
    <property type="protein sequence ID" value="PWZ00430.1"/>
    <property type="molecule type" value="Genomic_DNA"/>
</dbReference>
<dbReference type="CDD" id="cd17323">
    <property type="entry name" value="MFS_Tpo1_MDR_like"/>
    <property type="match status" value="1"/>
</dbReference>
<dbReference type="PANTHER" id="PTHR23502">
    <property type="entry name" value="MAJOR FACILITATOR SUPERFAMILY"/>
    <property type="match status" value="1"/>
</dbReference>
<comment type="similarity">
    <text evidence="7">Belongs to the major facilitator superfamily. DHA1 family. Polyamines/proton antiporter (TC 2.A.1.2.16) subfamily.</text>
</comment>
<feature type="transmembrane region" description="Helical" evidence="8">
    <location>
        <begin position="318"/>
        <end position="343"/>
    </location>
</feature>
<dbReference type="PROSITE" id="PS50850">
    <property type="entry name" value="MFS"/>
    <property type="match status" value="1"/>
</dbReference>
<dbReference type="SUPFAM" id="SSF103473">
    <property type="entry name" value="MFS general substrate transporter"/>
    <property type="match status" value="2"/>
</dbReference>
<accession>A0A317XRB6</accession>
<keyword evidence="5 8" id="KW-1133">Transmembrane helix</keyword>
<evidence type="ECO:0000256" key="3">
    <source>
        <dbReference type="ARBA" id="ARBA00022475"/>
    </source>
</evidence>
<keyword evidence="3" id="KW-1003">Cell membrane</keyword>
<feature type="transmembrane region" description="Helical" evidence="8">
    <location>
        <begin position="370"/>
        <end position="396"/>
    </location>
</feature>
<keyword evidence="6 8" id="KW-0472">Membrane</keyword>
<protein>
    <submittedName>
        <fullName evidence="10">MFS general substrate transporter</fullName>
    </submittedName>
</protein>
<evidence type="ECO:0000256" key="1">
    <source>
        <dbReference type="ARBA" id="ARBA00004651"/>
    </source>
</evidence>